<sequence>MKQEEVCVIDALLADIRKGFTLRKTKNRHESEAAPKALSAESLEESQSGQSMKDPQAAGKQIDDKTEQNKDDHPSESTPPSTTALMETGGGVTNASASGQVLSTNSGGGKLPLESQTKSPSESVVEADGTSQTTLGPGMEQANNVESLQPSTKRGSLGFSVADIGTRISFVSSSSAPALRDQLSWTNGSMSEGQDKECPADGSDSAQPAPCHEAQQAESKEMTKENEDPGTDSLLDTSQDKSFSEEPATDSSCSATLPPEQTHSDREKQRPSGKRKKKKRHSKSYSAEVETDTGDNKTKKDCVAQ</sequence>
<feature type="compositionally biased region" description="Basic and acidic residues" evidence="1">
    <location>
        <begin position="218"/>
        <end position="227"/>
    </location>
</feature>
<feature type="compositionally biased region" description="Polar residues" evidence="1">
    <location>
        <begin position="129"/>
        <end position="154"/>
    </location>
</feature>
<evidence type="ECO:0000256" key="1">
    <source>
        <dbReference type="SAM" id="MobiDB-lite"/>
    </source>
</evidence>
<feature type="compositionally biased region" description="Basic and acidic residues" evidence="1">
    <location>
        <begin position="294"/>
        <end position="305"/>
    </location>
</feature>
<dbReference type="Proteomes" id="UP000504602">
    <property type="component" value="Unplaced"/>
</dbReference>
<keyword evidence="3" id="KW-1185">Reference proteome</keyword>
<feature type="compositionally biased region" description="Polar residues" evidence="1">
    <location>
        <begin position="249"/>
        <end position="261"/>
    </location>
</feature>
<dbReference type="OrthoDB" id="26518at2759"/>
<protein>
    <submittedName>
        <fullName evidence="4">Inverted formin-2-like</fullName>
    </submittedName>
</protein>
<feature type="compositionally biased region" description="Low complexity" evidence="1">
    <location>
        <begin position="34"/>
        <end position="48"/>
    </location>
</feature>
<dbReference type="GeneID" id="115949500"/>
<gene>
    <name evidence="4" type="primary">LOC115949500</name>
</gene>
<feature type="domain" description="WH2" evidence="2">
    <location>
        <begin position="10"/>
        <end position="25"/>
    </location>
</feature>
<dbReference type="PROSITE" id="PS51082">
    <property type="entry name" value="WH2"/>
    <property type="match status" value="1"/>
</dbReference>
<reference evidence="4" key="1">
    <citation type="submission" date="2025-08" db="UniProtKB">
        <authorList>
            <consortium name="RefSeq"/>
        </authorList>
    </citation>
    <scope>IDENTIFICATION</scope>
</reference>
<evidence type="ECO:0000259" key="2">
    <source>
        <dbReference type="PROSITE" id="PS51082"/>
    </source>
</evidence>
<feature type="compositionally biased region" description="Polar residues" evidence="1">
    <location>
        <begin position="76"/>
        <end position="85"/>
    </location>
</feature>
<feature type="compositionally biased region" description="Polar residues" evidence="1">
    <location>
        <begin position="93"/>
        <end position="105"/>
    </location>
</feature>
<dbReference type="CDD" id="cd22061">
    <property type="entry name" value="WH2_INF2"/>
    <property type="match status" value="1"/>
</dbReference>
<evidence type="ECO:0000313" key="3">
    <source>
        <dbReference type="Proteomes" id="UP000504602"/>
    </source>
</evidence>
<accession>A0A8N5F4J3</accession>
<dbReference type="AlphaFoldDB" id="A0A8N5F4J3"/>
<feature type="region of interest" description="Disordered" evidence="1">
    <location>
        <begin position="169"/>
        <end position="305"/>
    </location>
</feature>
<name>A0A8N5F4J3_GEOFO</name>
<dbReference type="RefSeq" id="XP_030922172.1">
    <property type="nucleotide sequence ID" value="XM_031066312.1"/>
</dbReference>
<feature type="compositionally biased region" description="Basic and acidic residues" evidence="1">
    <location>
        <begin position="61"/>
        <end position="75"/>
    </location>
</feature>
<dbReference type="InterPro" id="IPR003124">
    <property type="entry name" value="WH2_dom"/>
</dbReference>
<feature type="compositionally biased region" description="Basic residues" evidence="1">
    <location>
        <begin position="271"/>
        <end position="283"/>
    </location>
</feature>
<proteinExistence type="predicted"/>
<feature type="compositionally biased region" description="Polar residues" evidence="1">
    <location>
        <begin position="183"/>
        <end position="192"/>
    </location>
</feature>
<dbReference type="GO" id="GO:0003779">
    <property type="term" value="F:actin binding"/>
    <property type="evidence" value="ECO:0007669"/>
    <property type="project" value="InterPro"/>
</dbReference>
<evidence type="ECO:0000313" key="4">
    <source>
        <dbReference type="RefSeq" id="XP_030922172.1"/>
    </source>
</evidence>
<dbReference type="Pfam" id="PF02205">
    <property type="entry name" value="WH2"/>
    <property type="match status" value="1"/>
</dbReference>
<feature type="region of interest" description="Disordered" evidence="1">
    <location>
        <begin position="19"/>
        <end position="157"/>
    </location>
</feature>
<organism evidence="3 4">
    <name type="scientific">Geospiza fortis</name>
    <name type="common">Medium ground-finch</name>
    <dbReference type="NCBI Taxonomy" id="48883"/>
    <lineage>
        <taxon>Eukaryota</taxon>
        <taxon>Metazoa</taxon>
        <taxon>Chordata</taxon>
        <taxon>Craniata</taxon>
        <taxon>Vertebrata</taxon>
        <taxon>Euteleostomi</taxon>
        <taxon>Archelosauria</taxon>
        <taxon>Archosauria</taxon>
        <taxon>Dinosauria</taxon>
        <taxon>Saurischia</taxon>
        <taxon>Theropoda</taxon>
        <taxon>Coelurosauria</taxon>
        <taxon>Aves</taxon>
        <taxon>Neognathae</taxon>
        <taxon>Neoaves</taxon>
        <taxon>Telluraves</taxon>
        <taxon>Australaves</taxon>
        <taxon>Passeriformes</taxon>
        <taxon>Thraupidae</taxon>
        <taxon>Geospiza</taxon>
    </lineage>
</organism>